<evidence type="ECO:0000256" key="2">
    <source>
        <dbReference type="ARBA" id="ARBA00026073"/>
    </source>
</evidence>
<dbReference type="GO" id="GO:0003677">
    <property type="term" value="F:DNA binding"/>
    <property type="evidence" value="ECO:0007669"/>
    <property type="project" value="InterPro"/>
</dbReference>
<dbReference type="NCBIfam" id="NF006316">
    <property type="entry name" value="PRK08517.1"/>
    <property type="match status" value="1"/>
</dbReference>
<keyword evidence="4" id="KW-0269">Exonuclease</keyword>
<comment type="subunit">
    <text evidence="2">DNA polymerase III contains a core (composed of alpha, epsilon and theta chains) that associates with a tau subunit. This core dimerizes to form the POLIII' complex. PolIII' associates with the gamma complex (composed of gamma, delta, delta', psi and chi chains) and with the beta chain to form the complete DNA polymerase III complex.</text>
</comment>
<dbReference type="GO" id="GO:0005829">
    <property type="term" value="C:cytosol"/>
    <property type="evidence" value="ECO:0007669"/>
    <property type="project" value="TreeGrafter"/>
</dbReference>
<sequence>MTYSQLFEKMREMPLSEQQFYMYVKNIGGLYADIESELELLKGAGAPICKQEYDGKIYFSLNTTHRLWQECDLVFVDIETNGAKPQSCEIIEIGALKVRNGEIIERFESYVYASIVPENITQLTGITQADIALAPPKQVVLRRFRDFLDDGVFVAHNVSFDYGFLDYHLRQCGLFGLLNPKLCTIDLARKTILTTRYALSYLNTFLGINTPIAHRAYADALTSFKVFEVACCMLPLYVKSVQDLLDFSKGRIGYAQHSI</sequence>
<proteinExistence type="predicted"/>
<dbReference type="Proteomes" id="UP000029733">
    <property type="component" value="Unassembled WGS sequence"/>
</dbReference>
<dbReference type="Pfam" id="PF00929">
    <property type="entry name" value="RNase_T"/>
    <property type="match status" value="1"/>
</dbReference>
<dbReference type="GO" id="GO:0008408">
    <property type="term" value="F:3'-5' exonuclease activity"/>
    <property type="evidence" value="ECO:0007669"/>
    <property type="project" value="TreeGrafter"/>
</dbReference>
<dbReference type="EMBL" id="JRPR02000001">
    <property type="protein sequence ID" value="TLD97469.1"/>
    <property type="molecule type" value="Genomic_DNA"/>
</dbReference>
<keyword evidence="4" id="KW-0540">Nuclease</keyword>
<dbReference type="OrthoDB" id="9804290at2"/>
<dbReference type="SUPFAM" id="SSF53098">
    <property type="entry name" value="Ribonuclease H-like"/>
    <property type="match status" value="1"/>
</dbReference>
<name>A0A4U8TC17_9HELI</name>
<accession>A0A4U8TC17</accession>
<keyword evidence="5" id="KW-1185">Reference proteome</keyword>
<dbReference type="PANTHER" id="PTHR30231:SF41">
    <property type="entry name" value="DNA POLYMERASE III SUBUNIT EPSILON"/>
    <property type="match status" value="1"/>
</dbReference>
<comment type="function">
    <text evidence="1">DNA polymerase III is a complex, multichain enzyme responsible for most of the replicative synthesis in bacteria. The epsilon subunit contain the editing function and is a proofreading 3'-5' exonuclease.</text>
</comment>
<evidence type="ECO:0000256" key="1">
    <source>
        <dbReference type="ARBA" id="ARBA00025483"/>
    </source>
</evidence>
<evidence type="ECO:0000259" key="3">
    <source>
        <dbReference type="SMART" id="SM00479"/>
    </source>
</evidence>
<evidence type="ECO:0000313" key="5">
    <source>
        <dbReference type="Proteomes" id="UP000029733"/>
    </source>
</evidence>
<reference evidence="4 5" key="1">
    <citation type="journal article" date="2014" name="Genome Announc.">
        <title>Draft genome sequences of eight enterohepatic helicobacter species isolated from both laboratory and wild rodents.</title>
        <authorList>
            <person name="Sheh A."/>
            <person name="Shen Z."/>
            <person name="Fox J.G."/>
        </authorList>
    </citation>
    <scope>NUCLEOTIDE SEQUENCE [LARGE SCALE GENOMIC DNA]</scope>
    <source>
        <strain evidence="4 5">MIT 09-6949</strain>
    </source>
</reference>
<dbReference type="GO" id="GO:0045004">
    <property type="term" value="P:DNA replication proofreading"/>
    <property type="evidence" value="ECO:0007669"/>
    <property type="project" value="TreeGrafter"/>
</dbReference>
<keyword evidence="4" id="KW-0378">Hydrolase</keyword>
<comment type="caution">
    <text evidence="4">The sequence shown here is derived from an EMBL/GenBank/DDBJ whole genome shotgun (WGS) entry which is preliminary data.</text>
</comment>
<dbReference type="Gene3D" id="3.30.420.10">
    <property type="entry name" value="Ribonuclease H-like superfamily/Ribonuclease H"/>
    <property type="match status" value="1"/>
</dbReference>
<dbReference type="InterPro" id="IPR012337">
    <property type="entry name" value="RNaseH-like_sf"/>
</dbReference>
<dbReference type="InterPro" id="IPR036397">
    <property type="entry name" value="RNaseH_sf"/>
</dbReference>
<feature type="domain" description="Exonuclease" evidence="3">
    <location>
        <begin position="72"/>
        <end position="236"/>
    </location>
</feature>
<dbReference type="RefSeq" id="WP_034352072.1">
    <property type="nucleotide sequence ID" value="NZ_JRPR02000001.1"/>
</dbReference>
<dbReference type="NCBIfam" id="TIGR00573">
    <property type="entry name" value="dnaq"/>
    <property type="match status" value="1"/>
</dbReference>
<dbReference type="STRING" id="1677920.LS71_00245"/>
<dbReference type="FunFam" id="3.30.420.10:FF:000045">
    <property type="entry name" value="3'-5' exonuclease DinG"/>
    <property type="match status" value="1"/>
</dbReference>
<dbReference type="SMART" id="SM00479">
    <property type="entry name" value="EXOIII"/>
    <property type="match status" value="1"/>
</dbReference>
<dbReference type="AlphaFoldDB" id="A0A4U8TC17"/>
<dbReference type="GO" id="GO:0003887">
    <property type="term" value="F:DNA-directed DNA polymerase activity"/>
    <property type="evidence" value="ECO:0007669"/>
    <property type="project" value="InterPro"/>
</dbReference>
<dbReference type="InterPro" id="IPR006054">
    <property type="entry name" value="DnaQ"/>
</dbReference>
<dbReference type="PANTHER" id="PTHR30231">
    <property type="entry name" value="DNA POLYMERASE III SUBUNIT EPSILON"/>
    <property type="match status" value="1"/>
</dbReference>
<dbReference type="CDD" id="cd06127">
    <property type="entry name" value="DEDDh"/>
    <property type="match status" value="1"/>
</dbReference>
<gene>
    <name evidence="4" type="ORF">LS71_001585</name>
</gene>
<organism evidence="4 5">
    <name type="scientific">Helicobacter jaachi</name>
    <dbReference type="NCBI Taxonomy" id="1677920"/>
    <lineage>
        <taxon>Bacteria</taxon>
        <taxon>Pseudomonadati</taxon>
        <taxon>Campylobacterota</taxon>
        <taxon>Epsilonproteobacteria</taxon>
        <taxon>Campylobacterales</taxon>
        <taxon>Helicobacteraceae</taxon>
        <taxon>Helicobacter</taxon>
    </lineage>
</organism>
<dbReference type="InterPro" id="IPR013520">
    <property type="entry name" value="Ribonucl_H"/>
</dbReference>
<evidence type="ECO:0000313" key="4">
    <source>
        <dbReference type="EMBL" id="TLD97469.1"/>
    </source>
</evidence>
<protein>
    <submittedName>
        <fullName evidence="4">3'-5' exonuclease</fullName>
    </submittedName>
</protein>